<sequence>MSWRERLWEQKWLHPLLPSYLKPLDEPAIMNEFTKEFVYEAEEFISDLAALTELPRMNKTFKRSLQGYSYKIKIKPKKIHVEMFDTNKSSSSVKKRVFLTTYRKTVKSEHGSGKILESVIYYQLNNKTHVRNVRKHPYFQSLFHHIHRLDASLNGEHVPELTQSASSADAANNERQLNPSESESNQAESILASAKHTYNNFAHLSETAEIILTGIMHELERCLEEFALLDIEEKHHIKRMIQHDLPNLLHTYRTLSPEQKQKTYDNMLRNMSNMRGFLKQQADDLQGTRIDRMNQLIQLNDLRYSEPRRDPKKQLFDSHEV</sequence>
<gene>
    <name evidence="2" type="ORF">SAMN05444126_10110</name>
</gene>
<feature type="compositionally biased region" description="Basic and acidic residues" evidence="1">
    <location>
        <begin position="303"/>
        <end position="321"/>
    </location>
</feature>
<dbReference type="Proteomes" id="UP000199318">
    <property type="component" value="Unassembled WGS sequence"/>
</dbReference>
<accession>A0A1H9NX42</accession>
<dbReference type="STRING" id="1464123.SAMN05444126_10110"/>
<keyword evidence="3" id="KW-1185">Reference proteome</keyword>
<dbReference type="AlphaFoldDB" id="A0A1H9NX42"/>
<proteinExistence type="predicted"/>
<reference evidence="3" key="1">
    <citation type="submission" date="2016-10" db="EMBL/GenBank/DDBJ databases">
        <authorList>
            <person name="de Groot N.N."/>
        </authorList>
    </citation>
    <scope>NUCLEOTIDE SEQUENCE [LARGE SCALE GENOMIC DNA]</scope>
    <source>
        <strain evidence="3">10nlg</strain>
    </source>
</reference>
<dbReference type="OrthoDB" id="2921822at2"/>
<dbReference type="RefSeq" id="WP_093071487.1">
    <property type="nucleotide sequence ID" value="NZ_FOGV01000001.1"/>
</dbReference>
<organism evidence="2 3">
    <name type="scientific">Salisediminibacterium halotolerans</name>
    <dbReference type="NCBI Taxonomy" id="517425"/>
    <lineage>
        <taxon>Bacteria</taxon>
        <taxon>Bacillati</taxon>
        <taxon>Bacillota</taxon>
        <taxon>Bacilli</taxon>
        <taxon>Bacillales</taxon>
        <taxon>Bacillaceae</taxon>
        <taxon>Salisediminibacterium</taxon>
    </lineage>
</organism>
<evidence type="ECO:0000313" key="3">
    <source>
        <dbReference type="Proteomes" id="UP000199318"/>
    </source>
</evidence>
<evidence type="ECO:0000256" key="1">
    <source>
        <dbReference type="SAM" id="MobiDB-lite"/>
    </source>
</evidence>
<name>A0A1H9NX42_9BACI</name>
<dbReference type="EMBL" id="FOGV01000001">
    <property type="protein sequence ID" value="SER40614.1"/>
    <property type="molecule type" value="Genomic_DNA"/>
</dbReference>
<comment type="caution">
    <text evidence="2">The sequence shown here is derived from an EMBL/GenBank/DDBJ whole genome shotgun (WGS) entry which is preliminary data.</text>
</comment>
<protein>
    <submittedName>
        <fullName evidence="2">Uncharacterized protein</fullName>
    </submittedName>
</protein>
<feature type="region of interest" description="Disordered" evidence="1">
    <location>
        <begin position="302"/>
        <end position="321"/>
    </location>
</feature>
<evidence type="ECO:0000313" key="2">
    <source>
        <dbReference type="EMBL" id="SER40614.1"/>
    </source>
</evidence>
<feature type="region of interest" description="Disordered" evidence="1">
    <location>
        <begin position="161"/>
        <end position="187"/>
    </location>
</feature>